<dbReference type="Proteomes" id="UP001157114">
    <property type="component" value="Unassembled WGS sequence"/>
</dbReference>
<dbReference type="Gene3D" id="1.10.10.10">
    <property type="entry name" value="Winged helix-like DNA-binding domain superfamily/Winged helix DNA-binding domain"/>
    <property type="match status" value="1"/>
</dbReference>
<protein>
    <submittedName>
        <fullName evidence="6">HTH-type transcriptional regulator YwbI</fullName>
    </submittedName>
</protein>
<keyword evidence="7" id="KW-1185">Reference proteome</keyword>
<dbReference type="SUPFAM" id="SSF53850">
    <property type="entry name" value="Periplasmic binding protein-like II"/>
    <property type="match status" value="1"/>
</dbReference>
<dbReference type="PANTHER" id="PTHR30419">
    <property type="entry name" value="HTH-TYPE TRANSCRIPTIONAL REGULATOR YBHD"/>
    <property type="match status" value="1"/>
</dbReference>
<evidence type="ECO:0000256" key="1">
    <source>
        <dbReference type="ARBA" id="ARBA00009437"/>
    </source>
</evidence>
<accession>A0ABQ6GA34</accession>
<dbReference type="Gene3D" id="3.40.190.290">
    <property type="match status" value="1"/>
</dbReference>
<keyword evidence="2" id="KW-0805">Transcription regulation</keyword>
<evidence type="ECO:0000256" key="3">
    <source>
        <dbReference type="ARBA" id="ARBA00023125"/>
    </source>
</evidence>
<keyword evidence="3" id="KW-0238">DNA-binding</keyword>
<dbReference type="InterPro" id="IPR050950">
    <property type="entry name" value="HTH-type_LysR_regulators"/>
</dbReference>
<dbReference type="NCBIfam" id="NF047520">
    <property type="entry name" value="trans_act_CidR"/>
    <property type="match status" value="1"/>
</dbReference>
<dbReference type="PROSITE" id="PS50931">
    <property type="entry name" value="HTH_LYSR"/>
    <property type="match status" value="1"/>
</dbReference>
<evidence type="ECO:0000313" key="6">
    <source>
        <dbReference type="EMBL" id="GLX66441.1"/>
    </source>
</evidence>
<evidence type="ECO:0000259" key="5">
    <source>
        <dbReference type="PROSITE" id="PS50931"/>
    </source>
</evidence>
<name>A0ABQ6GA34_9BACL</name>
<dbReference type="Pfam" id="PF03466">
    <property type="entry name" value="LysR_substrate"/>
    <property type="match status" value="1"/>
</dbReference>
<reference evidence="6 7" key="1">
    <citation type="submission" date="2023-03" db="EMBL/GenBank/DDBJ databases">
        <title>Draft genome sequence of the bacteria which degrade cell wall of Tricholomamatutake.</title>
        <authorList>
            <person name="Konishi Y."/>
            <person name="Fukuta Y."/>
            <person name="Shirasaka N."/>
        </authorList>
    </citation>
    <scope>NUCLEOTIDE SEQUENCE [LARGE SCALE GENOMIC DNA]</scope>
    <source>
        <strain evidence="7">mu1</strain>
    </source>
</reference>
<evidence type="ECO:0000256" key="2">
    <source>
        <dbReference type="ARBA" id="ARBA00023015"/>
    </source>
</evidence>
<dbReference type="SUPFAM" id="SSF46785">
    <property type="entry name" value="Winged helix' DNA-binding domain"/>
    <property type="match status" value="1"/>
</dbReference>
<evidence type="ECO:0000256" key="4">
    <source>
        <dbReference type="ARBA" id="ARBA00023163"/>
    </source>
</evidence>
<proteinExistence type="inferred from homology"/>
<gene>
    <name evidence="6" type="primary">ywbI</name>
    <name evidence="6" type="ORF">MU1_07850</name>
</gene>
<dbReference type="InterPro" id="IPR036390">
    <property type="entry name" value="WH_DNA-bd_sf"/>
</dbReference>
<organism evidence="6 7">
    <name type="scientific">Paenibacillus glycanilyticus</name>
    <dbReference type="NCBI Taxonomy" id="126569"/>
    <lineage>
        <taxon>Bacteria</taxon>
        <taxon>Bacillati</taxon>
        <taxon>Bacillota</taxon>
        <taxon>Bacilli</taxon>
        <taxon>Bacillales</taxon>
        <taxon>Paenibacillaceae</taxon>
        <taxon>Paenibacillus</taxon>
    </lineage>
</organism>
<feature type="domain" description="HTH lysR-type" evidence="5">
    <location>
        <begin position="1"/>
        <end position="58"/>
    </location>
</feature>
<dbReference type="InterPro" id="IPR036388">
    <property type="entry name" value="WH-like_DNA-bd_sf"/>
</dbReference>
<comment type="caution">
    <text evidence="6">The sequence shown here is derived from an EMBL/GenBank/DDBJ whole genome shotgun (WGS) entry which is preliminary data.</text>
</comment>
<dbReference type="PANTHER" id="PTHR30419:SF8">
    <property type="entry name" value="NITROGEN ASSIMILATION TRANSCRIPTIONAL ACTIVATOR-RELATED"/>
    <property type="match status" value="1"/>
</dbReference>
<keyword evidence="4" id="KW-0804">Transcription</keyword>
<dbReference type="PRINTS" id="PR00039">
    <property type="entry name" value="HTHLYSR"/>
</dbReference>
<dbReference type="Pfam" id="PF00126">
    <property type="entry name" value="HTH_1"/>
    <property type="match status" value="1"/>
</dbReference>
<evidence type="ECO:0000313" key="7">
    <source>
        <dbReference type="Proteomes" id="UP001157114"/>
    </source>
</evidence>
<comment type="similarity">
    <text evidence="1">Belongs to the LysR transcriptional regulatory family.</text>
</comment>
<dbReference type="InterPro" id="IPR000847">
    <property type="entry name" value="LysR_HTH_N"/>
</dbReference>
<dbReference type="CDD" id="cd08438">
    <property type="entry name" value="PBP2_CidR"/>
    <property type="match status" value="1"/>
</dbReference>
<dbReference type="EMBL" id="BSSQ01000003">
    <property type="protein sequence ID" value="GLX66441.1"/>
    <property type="molecule type" value="Genomic_DNA"/>
</dbReference>
<dbReference type="InterPro" id="IPR005119">
    <property type="entry name" value="LysR_subst-bd"/>
</dbReference>
<sequence length="296" mass="34067">MDIRHLQYFVEAARFQSFTKAAQSLYITQPTISKMIKNLEEELGVVLFERTGKRIKLTDAGSILLEQAQQMVQSFGQMNSRLSELMEMKVGHIRIGLPPMVGVTFFPRIIGKFREKYPKITMQLFEHGAKKVEADVGSGELDIGVILLPTNEEKFDSFCFLRQDLMLVVPSSHKLANRDEVPFIELKDEPFLLFHEDFTLHDRIIAECEKLGFHPDVVYKSTQWDFISEMVAANMGIALLPEAICHELDQERLRVIPLTSPSIPWHLALIWRKDSYLSFATREWIAFAREVLGHEV</sequence>
<dbReference type="RefSeq" id="WP_284237138.1">
    <property type="nucleotide sequence ID" value="NZ_BSSQ01000003.1"/>
</dbReference>